<dbReference type="GO" id="GO:0016758">
    <property type="term" value="F:hexosyltransferase activity"/>
    <property type="evidence" value="ECO:0007669"/>
    <property type="project" value="UniProtKB-ARBA"/>
</dbReference>
<keyword evidence="2" id="KW-0808">Transferase</keyword>
<dbReference type="Gene3D" id="3.90.550.10">
    <property type="entry name" value="Spore Coat Polysaccharide Biosynthesis Protein SpsA, Chain A"/>
    <property type="match status" value="1"/>
</dbReference>
<sequence length="251" mass="28495">MISVCIATYNGAEFIYQQISSILYQLNAGDEIIISDDGSTDNTLEIIESFNDGRIKLYNHQKKEIKGSNVEKNISYVSNNIQNALSKAKGDIIFLADQDDIWLEGRIDKVKKYFTDKQKPTVVVCDCTIVDANNNIIKKSYFETINPSSSILNIIIKNPYLGCCMCFNKALVAKIFPFPYYSLGHDLWIGLIGKLTGNVHFIDDQLVLYRRHGLTVTKSGGTSTNSLWFKIKYRIKLTMIIFRKALTINKH</sequence>
<dbReference type="InterPro" id="IPR029044">
    <property type="entry name" value="Nucleotide-diphossugar_trans"/>
</dbReference>
<organism evidence="2">
    <name type="scientific">Escherichia coli O2:H40</name>
    <dbReference type="NCBI Taxonomy" id="1963783"/>
    <lineage>
        <taxon>Bacteria</taxon>
        <taxon>Pseudomonadati</taxon>
        <taxon>Pseudomonadota</taxon>
        <taxon>Gammaproteobacteria</taxon>
        <taxon>Enterobacterales</taxon>
        <taxon>Enterobacteriaceae</taxon>
        <taxon>Escherichia</taxon>
    </lineage>
</organism>
<dbReference type="PANTHER" id="PTHR22916">
    <property type="entry name" value="GLYCOSYLTRANSFERASE"/>
    <property type="match status" value="1"/>
</dbReference>
<evidence type="ECO:0000313" key="2">
    <source>
        <dbReference type="EMBL" id="AQU71806.1"/>
    </source>
</evidence>
<dbReference type="AlphaFoldDB" id="A0A1S6PTM4"/>
<dbReference type="EMBL" id="KY115229">
    <property type="protein sequence ID" value="AQU71806.1"/>
    <property type="molecule type" value="Genomic_DNA"/>
</dbReference>
<protein>
    <submittedName>
        <fullName evidence="2">Glycosyl transferase group 2 family protein</fullName>
    </submittedName>
</protein>
<dbReference type="SUPFAM" id="SSF53448">
    <property type="entry name" value="Nucleotide-diphospho-sugar transferases"/>
    <property type="match status" value="1"/>
</dbReference>
<dbReference type="CDD" id="cd04196">
    <property type="entry name" value="GT_2_like_d"/>
    <property type="match status" value="1"/>
</dbReference>
<feature type="domain" description="Glycosyltransferase 2-like" evidence="1">
    <location>
        <begin position="3"/>
        <end position="170"/>
    </location>
</feature>
<evidence type="ECO:0000259" key="1">
    <source>
        <dbReference type="Pfam" id="PF00535"/>
    </source>
</evidence>
<dbReference type="PANTHER" id="PTHR22916:SF3">
    <property type="entry name" value="UDP-GLCNAC:BETAGAL BETA-1,3-N-ACETYLGLUCOSAMINYLTRANSFERASE-LIKE PROTEIN 1"/>
    <property type="match status" value="1"/>
</dbReference>
<accession>A0A1S6PTM4</accession>
<proteinExistence type="predicted"/>
<dbReference type="InterPro" id="IPR001173">
    <property type="entry name" value="Glyco_trans_2-like"/>
</dbReference>
<reference evidence="2" key="1">
    <citation type="journal article" date="2017" name="Front. Cell. Infect. Microbiol.">
        <title>The Escherichia coli Serogroup O1 and O2 Lipopolysaccharides Are Encoded by Multiple O-antigen Gene Clusters.</title>
        <authorList>
            <person name="Delannoy S."/>
            <person name="Beutin L."/>
            <person name="Mariani-Kurkdjian P."/>
            <person name="Fleiss A."/>
            <person name="Bonacorsi S."/>
            <person name="Fach P."/>
        </authorList>
    </citation>
    <scope>NUCLEOTIDE SEQUENCE</scope>
    <source>
        <strain evidence="2">CB15123</strain>
    </source>
</reference>
<dbReference type="Pfam" id="PF00535">
    <property type="entry name" value="Glycos_transf_2"/>
    <property type="match status" value="1"/>
</dbReference>
<name>A0A1S6PTM4_ECOLX</name>